<gene>
    <name evidence="4" type="ORF">FZD51_24730</name>
</gene>
<evidence type="ECO:0000313" key="4">
    <source>
        <dbReference type="EMBL" id="TYS40760.1"/>
    </source>
</evidence>
<evidence type="ECO:0000259" key="3">
    <source>
        <dbReference type="Pfam" id="PF24828"/>
    </source>
</evidence>
<feature type="domain" description="DUF7713" evidence="3">
    <location>
        <begin position="118"/>
        <end position="184"/>
    </location>
</feature>
<dbReference type="Pfam" id="PF24734">
    <property type="entry name" value="DUF7685"/>
    <property type="match status" value="1"/>
</dbReference>
<dbReference type="AlphaFoldDB" id="A0A5D4QQV7"/>
<accession>A0A5D4QQV7</accession>
<dbReference type="Proteomes" id="UP000322139">
    <property type="component" value="Unassembled WGS sequence"/>
</dbReference>
<dbReference type="InterPro" id="IPR056102">
    <property type="entry name" value="DUF7685"/>
</dbReference>
<comment type="caution">
    <text evidence="4">The sequence shown here is derived from an EMBL/GenBank/DDBJ whole genome shotgun (WGS) entry which is preliminary data.</text>
</comment>
<feature type="domain" description="DUF7685" evidence="1">
    <location>
        <begin position="3"/>
        <end position="41"/>
    </location>
</feature>
<dbReference type="Pfam" id="PF24828">
    <property type="entry name" value="DUF7713"/>
    <property type="match status" value="1"/>
</dbReference>
<dbReference type="RefSeq" id="WP_148977107.1">
    <property type="nucleotide sequence ID" value="NZ_VTER01000021.1"/>
</dbReference>
<proteinExistence type="predicted"/>
<organism evidence="4 5">
    <name type="scientific">Bacillus infantis</name>
    <dbReference type="NCBI Taxonomy" id="324767"/>
    <lineage>
        <taxon>Bacteria</taxon>
        <taxon>Bacillati</taxon>
        <taxon>Bacillota</taxon>
        <taxon>Bacilli</taxon>
        <taxon>Bacillales</taxon>
        <taxon>Bacillaceae</taxon>
        <taxon>Bacillus</taxon>
    </lineage>
</organism>
<evidence type="ECO:0000313" key="5">
    <source>
        <dbReference type="Proteomes" id="UP000322139"/>
    </source>
</evidence>
<dbReference type="EMBL" id="VTER01000021">
    <property type="protein sequence ID" value="TYS40760.1"/>
    <property type="molecule type" value="Genomic_DNA"/>
</dbReference>
<evidence type="ECO:0000259" key="2">
    <source>
        <dbReference type="Pfam" id="PF24735"/>
    </source>
</evidence>
<sequence>MPKCEQCGTRDVKIHFGSGDETEKLCSSCYNDMIAENLGVELEPLIESFTLKDYEGVSRSFRVDRKVDPLGLFLEAAENIEMGYKFAVHGELSENQGDLLNRLIAKVRSGISVKQIETKTFPNGQIYHSIIQDQASGRFEFDETADGVPLVIMDGRPFTWEEFGKMMRSYEGFQFEIKVLDMTD</sequence>
<feature type="domain" description="DUF7686" evidence="2">
    <location>
        <begin position="45"/>
        <end position="112"/>
    </location>
</feature>
<protein>
    <submittedName>
        <fullName evidence="4">Uncharacterized protein</fullName>
    </submittedName>
</protein>
<name>A0A5D4QQV7_9BACI</name>
<reference evidence="4 5" key="1">
    <citation type="submission" date="2019-08" db="EMBL/GenBank/DDBJ databases">
        <title>Bacillus genomes from the desert of Cuatro Cienegas, Coahuila.</title>
        <authorList>
            <person name="Olmedo-Alvarez G."/>
        </authorList>
    </citation>
    <scope>NUCLEOTIDE SEQUENCE [LARGE SCALE GENOMIC DNA]</scope>
    <source>
        <strain evidence="4 5">CH446_14T</strain>
    </source>
</reference>
<dbReference type="InterPro" id="IPR056103">
    <property type="entry name" value="DUF7686"/>
</dbReference>
<dbReference type="InterPro" id="IPR056130">
    <property type="entry name" value="DUF7713"/>
</dbReference>
<dbReference type="Pfam" id="PF24735">
    <property type="entry name" value="DUF7686"/>
    <property type="match status" value="1"/>
</dbReference>
<evidence type="ECO:0000259" key="1">
    <source>
        <dbReference type="Pfam" id="PF24734"/>
    </source>
</evidence>